<dbReference type="PANTHER" id="PTHR23140">
    <property type="entry name" value="RNA PROCESSING PROTEIN LD23810P"/>
    <property type="match status" value="1"/>
</dbReference>
<dbReference type="InterPro" id="IPR006569">
    <property type="entry name" value="CID_dom"/>
</dbReference>
<dbReference type="SMART" id="SM00582">
    <property type="entry name" value="RPR"/>
    <property type="match status" value="1"/>
</dbReference>
<feature type="compositionally biased region" description="Gly residues" evidence="3">
    <location>
        <begin position="583"/>
        <end position="595"/>
    </location>
</feature>
<feature type="compositionally biased region" description="Gly residues" evidence="3">
    <location>
        <begin position="910"/>
        <end position="926"/>
    </location>
</feature>
<feature type="domain" description="RRM" evidence="4">
    <location>
        <begin position="649"/>
        <end position="722"/>
    </location>
</feature>
<feature type="compositionally biased region" description="Basic and acidic residues" evidence="3">
    <location>
        <begin position="930"/>
        <end position="941"/>
    </location>
</feature>
<evidence type="ECO:0000256" key="3">
    <source>
        <dbReference type="SAM" id="MobiDB-lite"/>
    </source>
</evidence>
<feature type="compositionally biased region" description="Basic and acidic residues" evidence="3">
    <location>
        <begin position="779"/>
        <end position="788"/>
    </location>
</feature>
<evidence type="ECO:0000259" key="4">
    <source>
        <dbReference type="PROSITE" id="PS50102"/>
    </source>
</evidence>
<feature type="compositionally biased region" description="Low complexity" evidence="3">
    <location>
        <begin position="376"/>
        <end position="396"/>
    </location>
</feature>
<organism evidence="6 7">
    <name type="scientific">Linnemannia hyalina</name>
    <dbReference type="NCBI Taxonomy" id="64524"/>
    <lineage>
        <taxon>Eukaryota</taxon>
        <taxon>Fungi</taxon>
        <taxon>Fungi incertae sedis</taxon>
        <taxon>Mucoromycota</taxon>
        <taxon>Mortierellomycotina</taxon>
        <taxon>Mortierellomycetes</taxon>
        <taxon>Mortierellales</taxon>
        <taxon>Mortierellaceae</taxon>
        <taxon>Linnemannia</taxon>
    </lineage>
</organism>
<dbReference type="InterPro" id="IPR012677">
    <property type="entry name" value="Nucleotide-bd_a/b_plait_sf"/>
</dbReference>
<dbReference type="PROSITE" id="PS50102">
    <property type="entry name" value="RRM"/>
    <property type="match status" value="1"/>
</dbReference>
<feature type="compositionally biased region" description="Low complexity" evidence="3">
    <location>
        <begin position="218"/>
        <end position="243"/>
    </location>
</feature>
<dbReference type="GO" id="GO:0005634">
    <property type="term" value="C:nucleus"/>
    <property type="evidence" value="ECO:0007669"/>
    <property type="project" value="TreeGrafter"/>
</dbReference>
<dbReference type="InterPro" id="IPR048892">
    <property type="entry name" value="Nrd1_Seb1_dom2"/>
</dbReference>
<reference evidence="6" key="1">
    <citation type="submission" date="2021-06" db="EMBL/GenBank/DDBJ databases">
        <title>Genome Sequence of Mortierella hyaline Strain SCG-10, a Cold-Adapted, Nitrate-Reducing Fungus Isolated from Soil in Minnesota, USA.</title>
        <authorList>
            <person name="Aldossari N."/>
        </authorList>
    </citation>
    <scope>NUCLEOTIDE SEQUENCE</scope>
    <source>
        <strain evidence="6">SCG-10</strain>
    </source>
</reference>
<dbReference type="InterPro" id="IPR000504">
    <property type="entry name" value="RRM_dom"/>
</dbReference>
<dbReference type="Proteomes" id="UP000707451">
    <property type="component" value="Unassembled WGS sequence"/>
</dbReference>
<feature type="region of interest" description="Disordered" evidence="3">
    <location>
        <begin position="371"/>
        <end position="396"/>
    </location>
</feature>
<keyword evidence="1 2" id="KW-0694">RNA-binding</keyword>
<dbReference type="Pfam" id="PF00076">
    <property type="entry name" value="RRM_1"/>
    <property type="match status" value="1"/>
</dbReference>
<feature type="compositionally biased region" description="Low complexity" evidence="3">
    <location>
        <begin position="446"/>
        <end position="460"/>
    </location>
</feature>
<comment type="caution">
    <text evidence="6">The sequence shown here is derived from an EMBL/GenBank/DDBJ whole genome shotgun (WGS) entry which is preliminary data.</text>
</comment>
<sequence>MSANKESGTSKDPPPDVKEFEKELHGLFDHSRTASASKIDRLTKLAFKAARYYKNIVYCLEKFITRCVPEYKLTGLYVLDSICRTSQSAKTKLGSSGGGTFTGSEYVARFEKNIEALFVEFTKVVEDKEKEKVKRVVEIWERSGTFAAKTTESIKKKYFPLLETDISRAAAAAEQETTAAAAAEAETAVAKDESSVDKAASFITSLAASLAASNSPAASAVSSNTSNPSTPPTSTGPTYTSSLHYPAENTYTASSSTNTPVNPLLSGISDPSSALALQTLLATVSQVKAAAAGVGVPASAAVPVSTMLSAPGHHYLGYPGFPSAAGAAAVAPMLMPDYGATAQGTSSLPPVLQQLQGILSNSNQQQNLGFAPNNNTVVSSSTAPPPSTTTATAGASSVMSAVIDPRTGGGRGGAISSLPSGFLGGVSIGAALGGTPGGTMPRDPRAAPIDPRMQPQQPQQHSMPTDPRANPRMGGAQPLGGTAQPLYQQQAQPLFQGPMPPLHMGSLLDGQGAVMLMRNAGLGDVGAKGGMGGGNKSGPGAAGGLDGHAMAQLASFMNGIHQKEGGSQPHQQQIGAGTWGDNRGQGGGGVNGGQDGYPLPHRGGMEDKGSSSHHRLGPNGSSAGQGHGQGYGVKDDPSISPDHIRVISRTLWVGGSFIPSISEQELEGIFTPRGKIATLMINQAKFNAFIKMTDRTDAERCKAELGGTHVQGDVMKVNWGCGFGPRDCFDYTTGTSVIPLERLTDTDRRWLANSVVGGFGPGEAIRGGVSVIEPNIEPVGKDGREALPRRGGLGSSGGGSGGGGHHAGGIGSGGRGRGRGRGRGGDMDQDDFGVGRGRGRGGIHSLPPPPQVTMGSNGPSQQQQQHQYQHQHQHQIQHQLPPTPQLRVHPLPHRPQVSAAGASTVKRDVGGGGGAPTAGAPGGGAAGQSDETRRTKKSRWE</sequence>
<feature type="region of interest" description="Disordered" evidence="3">
    <location>
        <begin position="218"/>
        <end position="244"/>
    </location>
</feature>
<dbReference type="GO" id="GO:0003723">
    <property type="term" value="F:RNA binding"/>
    <property type="evidence" value="ECO:0007669"/>
    <property type="project" value="UniProtKB-UniRule"/>
</dbReference>
<feature type="region of interest" description="Disordered" evidence="3">
    <location>
        <begin position="562"/>
        <end position="639"/>
    </location>
</feature>
<evidence type="ECO:0000313" key="6">
    <source>
        <dbReference type="EMBL" id="KAG9065408.1"/>
    </source>
</evidence>
<dbReference type="SUPFAM" id="SSF54928">
    <property type="entry name" value="RNA-binding domain, RBD"/>
    <property type="match status" value="1"/>
</dbReference>
<name>A0A9P8BRN2_9FUNG</name>
<dbReference type="SMART" id="SM00360">
    <property type="entry name" value="RRM"/>
    <property type="match status" value="1"/>
</dbReference>
<feature type="compositionally biased region" description="Gly residues" evidence="3">
    <location>
        <begin position="791"/>
        <end position="815"/>
    </location>
</feature>
<dbReference type="Pfam" id="PF04818">
    <property type="entry name" value="CID"/>
    <property type="match status" value="1"/>
</dbReference>
<evidence type="ECO:0000256" key="2">
    <source>
        <dbReference type="PROSITE-ProRule" id="PRU00176"/>
    </source>
</evidence>
<evidence type="ECO:0000313" key="7">
    <source>
        <dbReference type="Proteomes" id="UP000707451"/>
    </source>
</evidence>
<dbReference type="SUPFAM" id="SSF48464">
    <property type="entry name" value="ENTH/VHS domain"/>
    <property type="match status" value="1"/>
</dbReference>
<accession>A0A9P8BRN2</accession>
<dbReference type="AlphaFoldDB" id="A0A9P8BRN2"/>
<dbReference type="InterPro" id="IPR008942">
    <property type="entry name" value="ENTH_VHS"/>
</dbReference>
<dbReference type="InterPro" id="IPR035979">
    <property type="entry name" value="RBD_domain_sf"/>
</dbReference>
<evidence type="ECO:0000259" key="5">
    <source>
        <dbReference type="PROSITE" id="PS51391"/>
    </source>
</evidence>
<dbReference type="InterPro" id="IPR051485">
    <property type="entry name" value="SR-CTD_assoc_factor"/>
</dbReference>
<dbReference type="PROSITE" id="PS51391">
    <property type="entry name" value="CID"/>
    <property type="match status" value="1"/>
</dbReference>
<evidence type="ECO:0008006" key="8">
    <source>
        <dbReference type="Google" id="ProtNLM"/>
    </source>
</evidence>
<feature type="region of interest" description="Disordered" evidence="3">
    <location>
        <begin position="433"/>
        <end position="483"/>
    </location>
</feature>
<gene>
    <name evidence="6" type="ORF">KI688_002733</name>
</gene>
<evidence type="ECO:0000256" key="1">
    <source>
        <dbReference type="ARBA" id="ARBA00022884"/>
    </source>
</evidence>
<dbReference type="Pfam" id="PF21380">
    <property type="entry name" value="Nrd1-Seb1_dom2"/>
    <property type="match status" value="1"/>
</dbReference>
<dbReference type="Gene3D" id="1.25.40.90">
    <property type="match status" value="1"/>
</dbReference>
<feature type="region of interest" description="Disordered" evidence="3">
    <location>
        <begin position="774"/>
        <end position="941"/>
    </location>
</feature>
<proteinExistence type="predicted"/>
<dbReference type="OrthoDB" id="79367at2759"/>
<keyword evidence="7" id="KW-1185">Reference proteome</keyword>
<protein>
    <recommendedName>
        <fullName evidence="8">CID domain-containing protein</fullName>
    </recommendedName>
</protein>
<dbReference type="Gene3D" id="3.30.70.330">
    <property type="match status" value="1"/>
</dbReference>
<dbReference type="PANTHER" id="PTHR23140:SF4">
    <property type="entry name" value="PROTEIN CBR-NRD-1"/>
    <property type="match status" value="1"/>
</dbReference>
<feature type="domain" description="CID" evidence="5">
    <location>
        <begin position="12"/>
        <end position="162"/>
    </location>
</feature>
<dbReference type="EMBL" id="JAHRHY010000012">
    <property type="protein sequence ID" value="KAG9065408.1"/>
    <property type="molecule type" value="Genomic_DNA"/>
</dbReference>
<dbReference type="CDD" id="cd16983">
    <property type="entry name" value="CID_SCAF8_like"/>
    <property type="match status" value="1"/>
</dbReference>